<dbReference type="CDD" id="cd07821">
    <property type="entry name" value="PYR_PYL_RCAR_like"/>
    <property type="match status" value="1"/>
</dbReference>
<dbReference type="Gene3D" id="3.30.530.20">
    <property type="match status" value="1"/>
</dbReference>
<proteinExistence type="predicted"/>
<reference evidence="1 2" key="1">
    <citation type="journal article" date="2014" name="Int. J. Syst. Evol. Microbiol.">
        <title>Nocardia vulneris sp. nov., isolated from wounds of human patients in North America.</title>
        <authorList>
            <person name="Lasker B.A."/>
            <person name="Bell M."/>
            <person name="Klenk H.P."/>
            <person name="Sproer C."/>
            <person name="Schumann C."/>
            <person name="Schumann P."/>
            <person name="Brown J.M."/>
        </authorList>
    </citation>
    <scope>NUCLEOTIDE SEQUENCE [LARGE SCALE GENOMIC DNA]</scope>
    <source>
        <strain evidence="1 2">W9851</strain>
    </source>
</reference>
<accession>A0ABR4Z7V9</accession>
<dbReference type="InterPro" id="IPR023393">
    <property type="entry name" value="START-like_dom_sf"/>
</dbReference>
<dbReference type="Pfam" id="PF10604">
    <property type="entry name" value="Polyketide_cyc2"/>
    <property type="match status" value="1"/>
</dbReference>
<sequence length="137" mass="14802">MASVRRELVVDADPAQIWDIIRDFAAGPTRMAPGFAVRSALEAPGYRVVDFADGSVLRERLVVIDEDERRFVYSIVGGSVTPEHNNACMQVFPHGAGQTRFVWTHDVLPDALAEPFAAAMDNGLAAFGRSVASATTP</sequence>
<dbReference type="Proteomes" id="UP000031364">
    <property type="component" value="Unassembled WGS sequence"/>
</dbReference>
<gene>
    <name evidence="1" type="ORF">FG87_32160</name>
</gene>
<keyword evidence="2" id="KW-1185">Reference proteome</keyword>
<organism evidence="1 2">
    <name type="scientific">Nocardia vulneris</name>
    <dbReference type="NCBI Taxonomy" id="1141657"/>
    <lineage>
        <taxon>Bacteria</taxon>
        <taxon>Bacillati</taxon>
        <taxon>Actinomycetota</taxon>
        <taxon>Actinomycetes</taxon>
        <taxon>Mycobacteriales</taxon>
        <taxon>Nocardiaceae</taxon>
        <taxon>Nocardia</taxon>
    </lineage>
</organism>
<dbReference type="RefSeq" id="WP_043678014.1">
    <property type="nucleotide sequence ID" value="NZ_BDCI01000042.1"/>
</dbReference>
<evidence type="ECO:0000313" key="2">
    <source>
        <dbReference type="Proteomes" id="UP000031364"/>
    </source>
</evidence>
<dbReference type="InterPro" id="IPR019587">
    <property type="entry name" value="Polyketide_cyclase/dehydratase"/>
</dbReference>
<name>A0ABR4Z7V9_9NOCA</name>
<comment type="caution">
    <text evidence="1">The sequence shown here is derived from an EMBL/GenBank/DDBJ whole genome shotgun (WGS) entry which is preliminary data.</text>
</comment>
<evidence type="ECO:0000313" key="1">
    <source>
        <dbReference type="EMBL" id="KIA61288.1"/>
    </source>
</evidence>
<dbReference type="EMBL" id="JNFP01000048">
    <property type="protein sequence ID" value="KIA61288.1"/>
    <property type="molecule type" value="Genomic_DNA"/>
</dbReference>
<protein>
    <recommendedName>
        <fullName evidence="3">Polyketide cyclase</fullName>
    </recommendedName>
</protein>
<dbReference type="SUPFAM" id="SSF55961">
    <property type="entry name" value="Bet v1-like"/>
    <property type="match status" value="1"/>
</dbReference>
<evidence type="ECO:0008006" key="3">
    <source>
        <dbReference type="Google" id="ProtNLM"/>
    </source>
</evidence>